<organism evidence="1 2">
    <name type="scientific">Lithospermum erythrorhizon</name>
    <name type="common">Purple gromwell</name>
    <name type="synonym">Lithospermum officinale var. erythrorhizon</name>
    <dbReference type="NCBI Taxonomy" id="34254"/>
    <lineage>
        <taxon>Eukaryota</taxon>
        <taxon>Viridiplantae</taxon>
        <taxon>Streptophyta</taxon>
        <taxon>Embryophyta</taxon>
        <taxon>Tracheophyta</taxon>
        <taxon>Spermatophyta</taxon>
        <taxon>Magnoliopsida</taxon>
        <taxon>eudicotyledons</taxon>
        <taxon>Gunneridae</taxon>
        <taxon>Pentapetalae</taxon>
        <taxon>asterids</taxon>
        <taxon>lamiids</taxon>
        <taxon>Boraginales</taxon>
        <taxon>Boraginaceae</taxon>
        <taxon>Boraginoideae</taxon>
        <taxon>Lithospermeae</taxon>
        <taxon>Lithospermum</taxon>
    </lineage>
</organism>
<sequence>MLVDGGSAVNILPFQTLKLLGVSTEDLQQSRIIIQALQEAEEDLVQAFKGLTLLLTQHEKVVTSPLKGFVTPRKGPKIEHGTMGPKAYDLLLKAGYDPAKDKVMGQLPPEATRMVCQEPNHLPRPQAIKFMG</sequence>
<protein>
    <submittedName>
        <fullName evidence="1">Uncharacterized protein</fullName>
    </submittedName>
</protein>
<dbReference type="Proteomes" id="UP001454036">
    <property type="component" value="Unassembled WGS sequence"/>
</dbReference>
<reference evidence="1 2" key="1">
    <citation type="submission" date="2024-01" db="EMBL/GenBank/DDBJ databases">
        <title>The complete chloroplast genome sequence of Lithospermum erythrorhizon: insights into the phylogenetic relationship among Boraginaceae species and the maternal lineages of purple gromwells.</title>
        <authorList>
            <person name="Okada T."/>
            <person name="Watanabe K."/>
        </authorList>
    </citation>
    <scope>NUCLEOTIDE SEQUENCE [LARGE SCALE GENOMIC DNA]</scope>
</reference>
<evidence type="ECO:0000313" key="1">
    <source>
        <dbReference type="EMBL" id="GAA0138456.1"/>
    </source>
</evidence>
<comment type="caution">
    <text evidence="1">The sequence shown here is derived from an EMBL/GenBank/DDBJ whole genome shotgun (WGS) entry which is preliminary data.</text>
</comment>
<accession>A0AAV3NIZ4</accession>
<evidence type="ECO:0000313" key="2">
    <source>
        <dbReference type="Proteomes" id="UP001454036"/>
    </source>
</evidence>
<gene>
    <name evidence="1" type="ORF">LIER_00203</name>
</gene>
<name>A0AAV3NIZ4_LITER</name>
<dbReference type="AlphaFoldDB" id="A0AAV3NIZ4"/>
<proteinExistence type="predicted"/>
<dbReference type="EMBL" id="BAABME010000013">
    <property type="protein sequence ID" value="GAA0138456.1"/>
    <property type="molecule type" value="Genomic_DNA"/>
</dbReference>
<keyword evidence="2" id="KW-1185">Reference proteome</keyword>